<feature type="domain" description="FHA" evidence="2">
    <location>
        <begin position="218"/>
        <end position="285"/>
    </location>
</feature>
<reference evidence="3 4" key="1">
    <citation type="submission" date="2024-01" db="EMBL/GenBank/DDBJ databases">
        <title>A draft genome for the cacao thread blight pathogen Marasmiellus scandens.</title>
        <authorList>
            <person name="Baruah I.K."/>
            <person name="Leung J."/>
            <person name="Bukari Y."/>
            <person name="Amoako-Attah I."/>
            <person name="Meinhardt L.W."/>
            <person name="Bailey B.A."/>
            <person name="Cohen S.P."/>
        </authorList>
    </citation>
    <scope>NUCLEOTIDE SEQUENCE [LARGE SCALE GENOMIC DNA]</scope>
    <source>
        <strain evidence="3 4">GH-19</strain>
    </source>
</reference>
<dbReference type="InterPro" id="IPR008984">
    <property type="entry name" value="SMAD_FHA_dom_sf"/>
</dbReference>
<name>A0ABR1J5N0_9AGAR</name>
<dbReference type="Gene3D" id="2.60.200.20">
    <property type="match status" value="1"/>
</dbReference>
<feature type="region of interest" description="Disordered" evidence="1">
    <location>
        <begin position="1"/>
        <end position="24"/>
    </location>
</feature>
<feature type="region of interest" description="Disordered" evidence="1">
    <location>
        <begin position="102"/>
        <end position="165"/>
    </location>
</feature>
<comment type="caution">
    <text evidence="3">The sequence shown here is derived from an EMBL/GenBank/DDBJ whole genome shotgun (WGS) entry which is preliminary data.</text>
</comment>
<proteinExistence type="predicted"/>
<evidence type="ECO:0000256" key="1">
    <source>
        <dbReference type="SAM" id="MobiDB-lite"/>
    </source>
</evidence>
<feature type="compositionally biased region" description="Basic and acidic residues" evidence="1">
    <location>
        <begin position="126"/>
        <end position="157"/>
    </location>
</feature>
<protein>
    <recommendedName>
        <fullName evidence="2">FHA domain-containing protein</fullName>
    </recommendedName>
</protein>
<dbReference type="PROSITE" id="PS50006">
    <property type="entry name" value="FHA_DOMAIN"/>
    <property type="match status" value="1"/>
</dbReference>
<gene>
    <name evidence="3" type="ORF">VKT23_013594</name>
</gene>
<organism evidence="3 4">
    <name type="scientific">Marasmiellus scandens</name>
    <dbReference type="NCBI Taxonomy" id="2682957"/>
    <lineage>
        <taxon>Eukaryota</taxon>
        <taxon>Fungi</taxon>
        <taxon>Dikarya</taxon>
        <taxon>Basidiomycota</taxon>
        <taxon>Agaricomycotina</taxon>
        <taxon>Agaricomycetes</taxon>
        <taxon>Agaricomycetidae</taxon>
        <taxon>Agaricales</taxon>
        <taxon>Marasmiineae</taxon>
        <taxon>Omphalotaceae</taxon>
        <taxon>Marasmiellus</taxon>
    </lineage>
</organism>
<accession>A0ABR1J5N0</accession>
<evidence type="ECO:0000259" key="2">
    <source>
        <dbReference type="PROSITE" id="PS50006"/>
    </source>
</evidence>
<dbReference type="SMART" id="SM00240">
    <property type="entry name" value="FHA"/>
    <property type="match status" value="1"/>
</dbReference>
<evidence type="ECO:0000313" key="3">
    <source>
        <dbReference type="EMBL" id="KAK7448864.1"/>
    </source>
</evidence>
<dbReference type="Proteomes" id="UP001498398">
    <property type="component" value="Unassembled WGS sequence"/>
</dbReference>
<dbReference type="SUPFAM" id="SSF49879">
    <property type="entry name" value="SMAD/FHA domain"/>
    <property type="match status" value="1"/>
</dbReference>
<dbReference type="Pfam" id="PF00498">
    <property type="entry name" value="FHA"/>
    <property type="match status" value="1"/>
</dbReference>
<dbReference type="InterPro" id="IPR000253">
    <property type="entry name" value="FHA_dom"/>
</dbReference>
<dbReference type="EMBL" id="JBANRG010000037">
    <property type="protein sequence ID" value="KAK7448864.1"/>
    <property type="molecule type" value="Genomic_DNA"/>
</dbReference>
<keyword evidence="4" id="KW-1185">Reference proteome</keyword>
<sequence>MNANANSDPTTSTPSGPFPIPSAIPATVRAPRVLPKSGQPPIPFSDLGNTVLGAPESSSAAPKALVFQPTLLDHEFAYIEPGSLFDDKFEPHIWGFLEPLPSAAPRKPREPKTPPASVLAGFFGGDPKDYGGRQDEEQEGDARMRDEVSSGHHHQDQSDSQSSQHGPLLTLVQPIQPPILGDGERRQQHRQIQPGLKNVSTMTKKLSRIDFWKVKPEYRVGRYAGESTGVGSKDMKLQRNEIVLPAMKISNLHAIFRWDGVDNLSSVVTIRDVSTNGTYLNGDLIGKGTTRILKDGDEISFGPWGCTDERQEYRFRYRFTAAGEPPSQYYTGMGADKYKR</sequence>
<feature type="compositionally biased region" description="Polar residues" evidence="1">
    <location>
        <begin position="1"/>
        <end position="15"/>
    </location>
</feature>
<evidence type="ECO:0000313" key="4">
    <source>
        <dbReference type="Proteomes" id="UP001498398"/>
    </source>
</evidence>